<name>A0AAE8SVY2_9PEZI</name>
<dbReference type="PIRSF" id="PIRSF006221">
    <property type="entry name" value="Ketosamine-3-kinase"/>
    <property type="match status" value="1"/>
</dbReference>
<dbReference type="AlphaFoldDB" id="A0AAE8SVY2"/>
<dbReference type="GO" id="GO:0102193">
    <property type="term" value="F:protein-ribulosamine 3-kinase activity"/>
    <property type="evidence" value="ECO:0007669"/>
    <property type="project" value="UniProtKB-EC"/>
</dbReference>
<dbReference type="PANTHER" id="PTHR12149">
    <property type="entry name" value="FRUCTOSAMINE 3 KINASE-RELATED PROTEIN"/>
    <property type="match status" value="1"/>
</dbReference>
<dbReference type="PANTHER" id="PTHR12149:SF8">
    <property type="entry name" value="PROTEIN-RIBULOSAMINE 3-KINASE"/>
    <property type="match status" value="1"/>
</dbReference>
<keyword evidence="3" id="KW-0808">Transferase</keyword>
<dbReference type="Gene3D" id="3.90.1200.10">
    <property type="match status" value="1"/>
</dbReference>
<comment type="similarity">
    <text evidence="3">Belongs to the fructosamine kinase family.</text>
</comment>
<dbReference type="InterPro" id="IPR016477">
    <property type="entry name" value="Fructo-/Ketosamine-3-kinase"/>
</dbReference>
<dbReference type="SUPFAM" id="SSF56112">
    <property type="entry name" value="Protein kinase-like (PK-like)"/>
    <property type="match status" value="1"/>
</dbReference>
<keyword evidence="5" id="KW-1185">Reference proteome</keyword>
<protein>
    <recommendedName>
        <fullName evidence="1">protein-ribulosamine 3-kinase</fullName>
        <ecNumber evidence="1">2.7.1.172</ecNumber>
    </recommendedName>
</protein>
<evidence type="ECO:0000256" key="1">
    <source>
        <dbReference type="ARBA" id="ARBA00011961"/>
    </source>
</evidence>
<evidence type="ECO:0000313" key="4">
    <source>
        <dbReference type="EMBL" id="SPO02387.1"/>
    </source>
</evidence>
<gene>
    <name evidence="4" type="ORF">DNG_05060</name>
</gene>
<evidence type="ECO:0000313" key="5">
    <source>
        <dbReference type="Proteomes" id="UP001187682"/>
    </source>
</evidence>
<proteinExistence type="inferred from homology"/>
<dbReference type="Pfam" id="PF03881">
    <property type="entry name" value="Fructosamin_kin"/>
    <property type="match status" value="1"/>
</dbReference>
<evidence type="ECO:0000256" key="2">
    <source>
        <dbReference type="ARBA" id="ARBA00048655"/>
    </source>
</evidence>
<dbReference type="InterPro" id="IPR011009">
    <property type="entry name" value="Kinase-like_dom_sf"/>
</dbReference>
<reference evidence="4" key="1">
    <citation type="submission" date="2018-03" db="EMBL/GenBank/DDBJ databases">
        <authorList>
            <person name="Guldener U."/>
        </authorList>
    </citation>
    <scope>NUCLEOTIDE SEQUENCE</scope>
</reference>
<evidence type="ECO:0000256" key="3">
    <source>
        <dbReference type="PIRNR" id="PIRNR006221"/>
    </source>
</evidence>
<sequence>MPTIVPTPRGTGQCLDDEGAYYFLCDYLEIDHSLPDPVKLAETIADLHRQSVSPTGMFGFHVTPYDGKLPLAADWDPSWVSFYGKLLAGVYKLDLEANGFWKELDEAMETTLEKVIPRLLGPLEQDGRSVKPCLIHGDLWEGNIGTHPETKNIYIFDSCAYYAHHEMAIGMWRVDHHRMKDEEYRNEYFKNFKPDEPKQEYDDRNRLYCVKERLMYSAHVPGSQTRAQALEDLVYLVENFGY</sequence>
<dbReference type="EC" id="2.7.1.172" evidence="1"/>
<dbReference type="GO" id="GO:0016301">
    <property type="term" value="F:kinase activity"/>
    <property type="evidence" value="ECO:0007669"/>
    <property type="project" value="UniProtKB-UniRule"/>
</dbReference>
<accession>A0AAE8SVY2</accession>
<organism evidence="4 5">
    <name type="scientific">Cephalotrichum gorgonifer</name>
    <dbReference type="NCBI Taxonomy" id="2041049"/>
    <lineage>
        <taxon>Eukaryota</taxon>
        <taxon>Fungi</taxon>
        <taxon>Dikarya</taxon>
        <taxon>Ascomycota</taxon>
        <taxon>Pezizomycotina</taxon>
        <taxon>Sordariomycetes</taxon>
        <taxon>Hypocreomycetidae</taxon>
        <taxon>Microascales</taxon>
        <taxon>Microascaceae</taxon>
        <taxon>Cephalotrichum</taxon>
    </lineage>
</organism>
<dbReference type="Proteomes" id="UP001187682">
    <property type="component" value="Unassembled WGS sequence"/>
</dbReference>
<comment type="caution">
    <text evidence="4">The sequence shown here is derived from an EMBL/GenBank/DDBJ whole genome shotgun (WGS) entry which is preliminary data.</text>
</comment>
<dbReference type="EMBL" id="ONZQ02000006">
    <property type="protein sequence ID" value="SPO02387.1"/>
    <property type="molecule type" value="Genomic_DNA"/>
</dbReference>
<keyword evidence="3" id="KW-0418">Kinase</keyword>
<comment type="catalytic activity">
    <reaction evidence="2">
        <text>N(6)-D-ribulosyl-L-lysyl-[protein] + ATP = N(6)-(3-O-phospho-D-ribulosyl)-L-lysyl-[protein] + ADP + H(+)</text>
        <dbReference type="Rhea" id="RHEA:48432"/>
        <dbReference type="Rhea" id="RHEA-COMP:12103"/>
        <dbReference type="Rhea" id="RHEA-COMP:12104"/>
        <dbReference type="ChEBI" id="CHEBI:15378"/>
        <dbReference type="ChEBI" id="CHEBI:30616"/>
        <dbReference type="ChEBI" id="CHEBI:90418"/>
        <dbReference type="ChEBI" id="CHEBI:90420"/>
        <dbReference type="ChEBI" id="CHEBI:456216"/>
        <dbReference type="EC" id="2.7.1.172"/>
    </reaction>
    <physiologicalReaction direction="left-to-right" evidence="2">
        <dbReference type="Rhea" id="RHEA:48433"/>
    </physiologicalReaction>
</comment>